<dbReference type="Pfam" id="PF19313">
    <property type="entry name" value="DUF5916"/>
    <property type="match status" value="2"/>
</dbReference>
<comment type="caution">
    <text evidence="3">The sequence shown here is derived from an EMBL/GenBank/DDBJ whole genome shotgun (WGS) entry which is preliminary data.</text>
</comment>
<reference evidence="3" key="2">
    <citation type="submission" date="2021-03" db="EMBL/GenBank/DDBJ databases">
        <authorList>
            <person name="Cao W."/>
        </authorList>
    </citation>
    <scope>NUCLEOTIDE SEQUENCE</scope>
    <source>
        <strain evidence="3">110414</strain>
    </source>
</reference>
<evidence type="ECO:0000313" key="4">
    <source>
        <dbReference type="Proteomes" id="UP000673447"/>
    </source>
</evidence>
<accession>A0A941ARF8</accession>
<evidence type="ECO:0000313" key="3">
    <source>
        <dbReference type="EMBL" id="MBP3982981.1"/>
    </source>
</evidence>
<dbReference type="Proteomes" id="UP000673447">
    <property type="component" value="Unassembled WGS sequence"/>
</dbReference>
<dbReference type="EMBL" id="JAGKTC010000001">
    <property type="protein sequence ID" value="MBP3982981.1"/>
    <property type="molecule type" value="Genomic_DNA"/>
</dbReference>
<feature type="domain" description="DUF5916" evidence="2">
    <location>
        <begin position="378"/>
        <end position="742"/>
    </location>
</feature>
<dbReference type="SUPFAM" id="SSF49344">
    <property type="entry name" value="CBD9-like"/>
    <property type="match status" value="1"/>
</dbReference>
<dbReference type="AlphaFoldDB" id="A0A941ARF8"/>
<feature type="chain" id="PRO_5037796295" description="DUF5916 domain-containing protein" evidence="1">
    <location>
        <begin position="19"/>
        <end position="746"/>
    </location>
</feature>
<dbReference type="Gene3D" id="2.60.40.1190">
    <property type="match status" value="1"/>
</dbReference>
<feature type="signal peptide" evidence="1">
    <location>
        <begin position="1"/>
        <end position="18"/>
    </location>
</feature>
<organism evidence="3 4">
    <name type="scientific">Pseudoxanthomonas helianthi</name>
    <dbReference type="NCBI Taxonomy" id="1453541"/>
    <lineage>
        <taxon>Bacteria</taxon>
        <taxon>Pseudomonadati</taxon>
        <taxon>Pseudomonadota</taxon>
        <taxon>Gammaproteobacteria</taxon>
        <taxon>Lysobacterales</taxon>
        <taxon>Lysobacteraceae</taxon>
        <taxon>Pseudoxanthomonas</taxon>
    </lineage>
</organism>
<reference evidence="3" key="1">
    <citation type="journal article" date="2016" name="Int. J. Syst. Evol. Microbiol.">
        <title>Pseudoxanthomonas helianthi sp. nov., isolated from roots of Jerusalem artichoke (Helianthus tuberosus).</title>
        <authorList>
            <person name="Kittiwongwattana C."/>
            <person name="Thawai C."/>
        </authorList>
    </citation>
    <scope>NUCLEOTIDE SEQUENCE</scope>
    <source>
        <strain evidence="3">110414</strain>
    </source>
</reference>
<evidence type="ECO:0000256" key="1">
    <source>
        <dbReference type="SAM" id="SignalP"/>
    </source>
</evidence>
<dbReference type="RefSeq" id="WP_210534853.1">
    <property type="nucleotide sequence ID" value="NZ_JAGKTC010000001.1"/>
</dbReference>
<feature type="domain" description="DUF5916" evidence="2">
    <location>
        <begin position="222"/>
        <end position="319"/>
    </location>
</feature>
<proteinExistence type="predicted"/>
<keyword evidence="1" id="KW-0732">Signal</keyword>
<sequence>MRQLLAMVLSGLAVPAMAAESGPTVVIDGRIDPAEWAGAQHVTDFRRVQPLTRTPGTQPTEAWILATPEGLAIGFRNVQPASVPRTRQRVQRDFEEQVDRVNVNIDFDGDGRTGYNFCVSSTDGIGDAVISNESNFNPDWDGNWKHAVGEDADGWSAEILIPWYIAPMRKGADGKRTLKIYLDRVIGSTGERSAWPAASFELPRFLSDFTPIEVAQYSQSLLAVTPYMSGLYDNVRGRSDFDAGADLFWKPNGQFQLSATLNPDFGQVESDDLVVNFGATETFISDKRPFFTENQGIFEYTTPSDFSQLLYTRRVGGPADDGNGAGDITAAVKLNGNVGNAKYGLFVADEADEVGRTFYAGRVTGDFGKQNLGLMMTRVDRPYLDREATTLGVDHNWRPNARWNVQTRVFGSQIDQGGETVRDMGATLWADYQMDHGWRQQWIAMHFGNDLQINDAGYLSRNSMNYLHWEFRKRFADLPQESRYSSKEWRWRVTGVYNDHGQDLGEQFRVSRQSQLRNGSQEYAQINLNASGRDDTITRGHGAMKEPANFNAHYEYTRPRKGDWAWETEINAFSRGVEKAEAIGFDARFQPTYFISDAFSVFAGLYYERVPHWLVWQGDNLIGSFDEQAFQLDAGLNLAMGSKQELRVKLQAIGMDAAVEDAWRVQANGDMLKTADPVDSFSLRNLGFQIRYRYELAPLSYLYVVYGRGGYRQNEFSEDSSQLLLDSFNLRDDEQLLVKFSYRFEL</sequence>
<keyword evidence="4" id="KW-1185">Reference proteome</keyword>
<evidence type="ECO:0000259" key="2">
    <source>
        <dbReference type="Pfam" id="PF19313"/>
    </source>
</evidence>
<name>A0A941ARF8_9GAMM</name>
<gene>
    <name evidence="3" type="ORF">J5837_00975</name>
</gene>
<dbReference type="InterPro" id="IPR045670">
    <property type="entry name" value="DUF5916"/>
</dbReference>
<protein>
    <recommendedName>
        <fullName evidence="2">DUF5916 domain-containing protein</fullName>
    </recommendedName>
</protein>